<sequence length="256" mass="28017">MDLSKKVAIITGGASGIGACCVEEFLKNNIKAVIIADIGNGENFAQELNKKYGSGRALFVKTDVTDQASFENTFKTTIEHYNNVDILVNCAGLIDEVNWRKMYHVNLFGPVIGCELAIKYLPKYKSDAKTYIINIASVLGMIPYAAGTNYSASKHAIVGLTRCYGMNKTLAKQGICIMALCPGRTATPFDDCYDASKIVYTECIEEVTDNFVLQKPDVVGKSAIEILGKGKTGSVWVIDVGELFEKHLPTYETLRN</sequence>
<proteinExistence type="predicted"/>
<reference evidence="1" key="1">
    <citation type="submission" date="2022-04" db="EMBL/GenBank/DDBJ databases">
        <title>Chromosome-scale genome assembly of Holotrichia oblita Faldermann.</title>
        <authorList>
            <person name="Rongchong L."/>
        </authorList>
    </citation>
    <scope>NUCLEOTIDE SEQUENCE</scope>
    <source>
        <strain evidence="1">81SQS9</strain>
    </source>
</reference>
<name>A0ACB9T205_HOLOL</name>
<protein>
    <submittedName>
        <fullName evidence="1">15-hydroxyprostaglandin dehydrogenase [nad(+)]</fullName>
    </submittedName>
</protein>
<dbReference type="EMBL" id="CM043019">
    <property type="protein sequence ID" value="KAI4460841.1"/>
    <property type="molecule type" value="Genomic_DNA"/>
</dbReference>
<gene>
    <name evidence="1" type="ORF">MML48_5g00002339</name>
</gene>
<evidence type="ECO:0000313" key="2">
    <source>
        <dbReference type="Proteomes" id="UP001056778"/>
    </source>
</evidence>
<organism evidence="1 2">
    <name type="scientific">Holotrichia oblita</name>
    <name type="common">Chafer beetle</name>
    <dbReference type="NCBI Taxonomy" id="644536"/>
    <lineage>
        <taxon>Eukaryota</taxon>
        <taxon>Metazoa</taxon>
        <taxon>Ecdysozoa</taxon>
        <taxon>Arthropoda</taxon>
        <taxon>Hexapoda</taxon>
        <taxon>Insecta</taxon>
        <taxon>Pterygota</taxon>
        <taxon>Neoptera</taxon>
        <taxon>Endopterygota</taxon>
        <taxon>Coleoptera</taxon>
        <taxon>Polyphaga</taxon>
        <taxon>Scarabaeiformia</taxon>
        <taxon>Scarabaeidae</taxon>
        <taxon>Melolonthinae</taxon>
        <taxon>Holotrichia</taxon>
    </lineage>
</organism>
<keyword evidence="2" id="KW-1185">Reference proteome</keyword>
<comment type="caution">
    <text evidence="1">The sequence shown here is derived from an EMBL/GenBank/DDBJ whole genome shotgun (WGS) entry which is preliminary data.</text>
</comment>
<evidence type="ECO:0000313" key="1">
    <source>
        <dbReference type="EMBL" id="KAI4460841.1"/>
    </source>
</evidence>
<dbReference type="Proteomes" id="UP001056778">
    <property type="component" value="Chromosome 5"/>
</dbReference>
<accession>A0ACB9T205</accession>